<sequence length="286" mass="30764">MKSEKTYELVLLALFTAIIVIMAFTPLGYIPLVVINATIIHIPVILGALFLGPKKGAFLGFVFGFTSFINNTFKAITASAFVFSPVLAANLIGVSGIFKSLYICFVPRILVGVIPYFAYILIQKLLKSERKIWPVVIHGMVSFILFVSLRAFICNLINSHAGQITGMVVGLALSIFLFIVLTLTSRKKTVTGISLAYAGIAGAFTNTLFVMSGIYILYKDAYAQALGIAGDTVINVIMGIISFNGIVEAAVAAILIVGVGMALLQVKPISTERTSKRKRASQTSLL</sequence>
<gene>
    <name evidence="2" type="ORF">D5281_21605</name>
</gene>
<feature type="transmembrane region" description="Helical" evidence="1">
    <location>
        <begin position="100"/>
        <end position="120"/>
    </location>
</feature>
<keyword evidence="1" id="KW-0812">Transmembrane</keyword>
<dbReference type="Pfam" id="PF12822">
    <property type="entry name" value="ECF_trnsprt"/>
    <property type="match status" value="1"/>
</dbReference>
<dbReference type="RefSeq" id="WP_160562035.1">
    <property type="nucleotide sequence ID" value="NZ_QZDT01000064.1"/>
</dbReference>
<dbReference type="InterPro" id="IPR024529">
    <property type="entry name" value="ECF_trnsprt_substrate-spec"/>
</dbReference>
<feature type="transmembrane region" description="Helical" evidence="1">
    <location>
        <begin position="7"/>
        <end position="24"/>
    </location>
</feature>
<dbReference type="EMBL" id="QZDT01000064">
    <property type="protein sequence ID" value="NBJ95083.1"/>
    <property type="molecule type" value="Genomic_DNA"/>
</dbReference>
<name>A0A9X5BJW8_9FIRM</name>
<reference evidence="2" key="1">
    <citation type="submission" date="2018-09" db="EMBL/GenBank/DDBJ databases">
        <title>Murine metabolic-syndrome-specific gut microbial biobank.</title>
        <authorList>
            <person name="Liu C."/>
        </authorList>
    </citation>
    <scope>NUCLEOTIDE SEQUENCE</scope>
    <source>
        <strain evidence="2">D42-62</strain>
    </source>
</reference>
<feature type="transmembrane region" description="Helical" evidence="1">
    <location>
        <begin position="132"/>
        <end position="152"/>
    </location>
</feature>
<dbReference type="AlphaFoldDB" id="A0A9X5BJW8"/>
<keyword evidence="3" id="KW-1185">Reference proteome</keyword>
<organism evidence="2 3">
    <name type="scientific">Parablautia muri</name>
    <dbReference type="NCBI Taxonomy" id="2320879"/>
    <lineage>
        <taxon>Bacteria</taxon>
        <taxon>Bacillati</taxon>
        <taxon>Bacillota</taxon>
        <taxon>Clostridia</taxon>
        <taxon>Lachnospirales</taxon>
        <taxon>Lachnospiraceae</taxon>
        <taxon>Parablautia</taxon>
    </lineage>
</organism>
<evidence type="ECO:0000313" key="2">
    <source>
        <dbReference type="EMBL" id="NBJ95083.1"/>
    </source>
</evidence>
<evidence type="ECO:0000256" key="1">
    <source>
        <dbReference type="SAM" id="Phobius"/>
    </source>
</evidence>
<proteinExistence type="predicted"/>
<feature type="transmembrane region" description="Helical" evidence="1">
    <location>
        <begin position="237"/>
        <end position="264"/>
    </location>
</feature>
<feature type="transmembrane region" description="Helical" evidence="1">
    <location>
        <begin position="195"/>
        <end position="217"/>
    </location>
</feature>
<keyword evidence="1" id="KW-1133">Transmembrane helix</keyword>
<keyword evidence="1" id="KW-0472">Membrane</keyword>
<feature type="transmembrane region" description="Helical" evidence="1">
    <location>
        <begin position="164"/>
        <end position="183"/>
    </location>
</feature>
<dbReference type="OrthoDB" id="9813540at2"/>
<dbReference type="Gene3D" id="1.10.1760.20">
    <property type="match status" value="1"/>
</dbReference>
<dbReference type="Proteomes" id="UP001154420">
    <property type="component" value="Unassembled WGS sequence"/>
</dbReference>
<feature type="transmembrane region" description="Helical" evidence="1">
    <location>
        <begin position="30"/>
        <end position="52"/>
    </location>
</feature>
<protein>
    <submittedName>
        <fullName evidence="2">ECF transporter S component</fullName>
    </submittedName>
</protein>
<evidence type="ECO:0000313" key="3">
    <source>
        <dbReference type="Proteomes" id="UP001154420"/>
    </source>
</evidence>
<dbReference type="GO" id="GO:0022857">
    <property type="term" value="F:transmembrane transporter activity"/>
    <property type="evidence" value="ECO:0007669"/>
    <property type="project" value="InterPro"/>
</dbReference>
<comment type="caution">
    <text evidence="2">The sequence shown here is derived from an EMBL/GenBank/DDBJ whole genome shotgun (WGS) entry which is preliminary data.</text>
</comment>
<accession>A0A9X5BJW8</accession>